<dbReference type="EMBL" id="CAFBPC010000081">
    <property type="protein sequence ID" value="CAB5003654.1"/>
    <property type="molecule type" value="Genomic_DNA"/>
</dbReference>
<name>A0A6J6DKL0_9ZZZZ</name>
<reference evidence="1" key="1">
    <citation type="submission" date="2020-05" db="EMBL/GenBank/DDBJ databases">
        <authorList>
            <person name="Chiriac C."/>
            <person name="Salcher M."/>
            <person name="Ghai R."/>
            <person name="Kavagutti S V."/>
        </authorList>
    </citation>
    <scope>NUCLEOTIDE SEQUENCE</scope>
</reference>
<sequence length="51" mass="5386">MPGAIILVLILFAFPIVVGLSTAALAGLLGHLLYKDAEVRHEGSELLDTNI</sequence>
<dbReference type="AlphaFoldDB" id="A0A6J6DKL0"/>
<evidence type="ECO:0000313" key="2">
    <source>
        <dbReference type="EMBL" id="CAB5003654.1"/>
    </source>
</evidence>
<protein>
    <submittedName>
        <fullName evidence="1">Unannotated protein</fullName>
    </submittedName>
</protein>
<proteinExistence type="predicted"/>
<gene>
    <name evidence="1" type="ORF">UFOPK1619_00539</name>
    <name evidence="2" type="ORF">UFOPK4057_00459</name>
</gene>
<accession>A0A6J6DKL0</accession>
<evidence type="ECO:0000313" key="1">
    <source>
        <dbReference type="EMBL" id="CAB4563724.1"/>
    </source>
</evidence>
<organism evidence="1">
    <name type="scientific">freshwater metagenome</name>
    <dbReference type="NCBI Taxonomy" id="449393"/>
    <lineage>
        <taxon>unclassified sequences</taxon>
        <taxon>metagenomes</taxon>
        <taxon>ecological metagenomes</taxon>
    </lineage>
</organism>
<dbReference type="EMBL" id="CAEZTI010000089">
    <property type="protein sequence ID" value="CAB4563724.1"/>
    <property type="molecule type" value="Genomic_DNA"/>
</dbReference>